<organism evidence="1 2">
    <name type="scientific">Mucuna pruriens</name>
    <name type="common">Velvet bean</name>
    <name type="synonym">Dolichos pruriens</name>
    <dbReference type="NCBI Taxonomy" id="157652"/>
    <lineage>
        <taxon>Eukaryota</taxon>
        <taxon>Viridiplantae</taxon>
        <taxon>Streptophyta</taxon>
        <taxon>Embryophyta</taxon>
        <taxon>Tracheophyta</taxon>
        <taxon>Spermatophyta</taxon>
        <taxon>Magnoliopsida</taxon>
        <taxon>eudicotyledons</taxon>
        <taxon>Gunneridae</taxon>
        <taxon>Pentapetalae</taxon>
        <taxon>rosids</taxon>
        <taxon>fabids</taxon>
        <taxon>Fabales</taxon>
        <taxon>Fabaceae</taxon>
        <taxon>Papilionoideae</taxon>
        <taxon>50 kb inversion clade</taxon>
        <taxon>NPAAA clade</taxon>
        <taxon>indigoferoid/millettioid clade</taxon>
        <taxon>Phaseoleae</taxon>
        <taxon>Mucuna</taxon>
    </lineage>
</organism>
<evidence type="ECO:0000313" key="1">
    <source>
        <dbReference type="EMBL" id="RDX61765.1"/>
    </source>
</evidence>
<reference evidence="1" key="1">
    <citation type="submission" date="2018-05" db="EMBL/GenBank/DDBJ databases">
        <title>Draft genome of Mucuna pruriens seed.</title>
        <authorList>
            <person name="Nnadi N.E."/>
            <person name="Vos R."/>
            <person name="Hasami M.H."/>
            <person name="Devisetty U.K."/>
            <person name="Aguiy J.C."/>
        </authorList>
    </citation>
    <scope>NUCLEOTIDE SEQUENCE [LARGE SCALE GENOMIC DNA]</scope>
    <source>
        <strain evidence="1">JCA_2017</strain>
    </source>
</reference>
<sequence>MVSEKVDTCQQGIYLEENVTTNCKAKSNMEKEVARRAILRSHLRRNRTKNIAINSAKSLPSRLSQVSLPQDSAI</sequence>
<name>A0A371E6V9_MUCPR</name>
<proteinExistence type="predicted"/>
<evidence type="ECO:0000313" key="2">
    <source>
        <dbReference type="Proteomes" id="UP000257109"/>
    </source>
</evidence>
<keyword evidence="2" id="KW-1185">Reference proteome</keyword>
<dbReference type="Proteomes" id="UP000257109">
    <property type="component" value="Unassembled WGS sequence"/>
</dbReference>
<feature type="non-terminal residue" evidence="1">
    <location>
        <position position="1"/>
    </location>
</feature>
<gene>
    <name evidence="1" type="ORF">CR513_59976</name>
</gene>
<dbReference type="OrthoDB" id="1616998at2759"/>
<dbReference type="AlphaFoldDB" id="A0A371E6V9"/>
<accession>A0A371E6V9</accession>
<comment type="caution">
    <text evidence="1">The sequence shown here is derived from an EMBL/GenBank/DDBJ whole genome shotgun (WGS) entry which is preliminary data.</text>
</comment>
<dbReference type="EMBL" id="QJKJ01015924">
    <property type="protein sequence ID" value="RDX61765.1"/>
    <property type="molecule type" value="Genomic_DNA"/>
</dbReference>
<protein>
    <submittedName>
        <fullName evidence="1">Uncharacterized protein</fullName>
    </submittedName>
</protein>